<dbReference type="EMBL" id="JAPDDT010000022">
    <property type="protein sequence ID" value="MCW1926163.1"/>
    <property type="molecule type" value="Genomic_DNA"/>
</dbReference>
<dbReference type="Proteomes" id="UP001320876">
    <property type="component" value="Unassembled WGS sequence"/>
</dbReference>
<evidence type="ECO:0000313" key="2">
    <source>
        <dbReference type="EMBL" id="MCW1926163.1"/>
    </source>
</evidence>
<protein>
    <submittedName>
        <fullName evidence="2">Uncharacterized protein</fullName>
    </submittedName>
</protein>
<dbReference type="RefSeq" id="WP_264490271.1">
    <property type="nucleotide sequence ID" value="NZ_JAPDDT010000022.1"/>
</dbReference>
<keyword evidence="1" id="KW-1133">Transmembrane helix</keyword>
<gene>
    <name evidence="2" type="ORF">OKA05_26635</name>
</gene>
<feature type="transmembrane region" description="Helical" evidence="1">
    <location>
        <begin position="7"/>
        <end position="25"/>
    </location>
</feature>
<keyword evidence="3" id="KW-1185">Reference proteome</keyword>
<evidence type="ECO:0000313" key="3">
    <source>
        <dbReference type="Proteomes" id="UP001320876"/>
    </source>
</evidence>
<reference evidence="2 3" key="1">
    <citation type="submission" date="2022-10" db="EMBL/GenBank/DDBJ databases">
        <title>Luteolibacter arcticus strain CCTCC AB 2014275, whole genome shotgun sequencing project.</title>
        <authorList>
            <person name="Zhao G."/>
            <person name="Shen L."/>
        </authorList>
    </citation>
    <scope>NUCLEOTIDE SEQUENCE [LARGE SCALE GENOMIC DNA]</scope>
    <source>
        <strain evidence="2 3">CCTCC AB 2014275</strain>
    </source>
</reference>
<proteinExistence type="predicted"/>
<name>A0ABT3GRS3_9BACT</name>
<sequence length="58" mass="5863">MVATFSLLVAGCICTIVGALLLGLMGLPPTLAVLAGQIVFALAAIAGVITFVYCMRHG</sequence>
<accession>A0ABT3GRS3</accession>
<comment type="caution">
    <text evidence="2">The sequence shown here is derived from an EMBL/GenBank/DDBJ whole genome shotgun (WGS) entry which is preliminary data.</text>
</comment>
<evidence type="ECO:0000256" key="1">
    <source>
        <dbReference type="SAM" id="Phobius"/>
    </source>
</evidence>
<keyword evidence="1" id="KW-0472">Membrane</keyword>
<keyword evidence="1" id="KW-0812">Transmembrane</keyword>
<feature type="transmembrane region" description="Helical" evidence="1">
    <location>
        <begin position="31"/>
        <end position="54"/>
    </location>
</feature>
<organism evidence="2 3">
    <name type="scientific">Luteolibacter arcticus</name>
    <dbReference type="NCBI Taxonomy" id="1581411"/>
    <lineage>
        <taxon>Bacteria</taxon>
        <taxon>Pseudomonadati</taxon>
        <taxon>Verrucomicrobiota</taxon>
        <taxon>Verrucomicrobiia</taxon>
        <taxon>Verrucomicrobiales</taxon>
        <taxon>Verrucomicrobiaceae</taxon>
        <taxon>Luteolibacter</taxon>
    </lineage>
</organism>